<dbReference type="PANTHER" id="PTHR43244">
    <property type="match status" value="1"/>
</dbReference>
<dbReference type="Gene3D" id="3.20.20.30">
    <property type="entry name" value="Luciferase-like domain"/>
    <property type="match status" value="1"/>
</dbReference>
<dbReference type="InterPro" id="IPR036661">
    <property type="entry name" value="Luciferase-like_sf"/>
</dbReference>
<gene>
    <name evidence="3" type="ORF">METZ01_LOCUS5125</name>
</gene>
<dbReference type="PANTHER" id="PTHR43244:SF1">
    <property type="entry name" value="5,10-METHYLENETETRAHYDROMETHANOPTERIN REDUCTASE"/>
    <property type="match status" value="1"/>
</dbReference>
<dbReference type="SUPFAM" id="SSF51679">
    <property type="entry name" value="Bacterial luciferase-like"/>
    <property type="match status" value="1"/>
</dbReference>
<evidence type="ECO:0000259" key="2">
    <source>
        <dbReference type="Pfam" id="PF00296"/>
    </source>
</evidence>
<dbReference type="InterPro" id="IPR050564">
    <property type="entry name" value="F420-G6PD/mer"/>
</dbReference>
<accession>A0A381NCE4</accession>
<name>A0A381NCE4_9ZZZZ</name>
<evidence type="ECO:0000313" key="3">
    <source>
        <dbReference type="EMBL" id="SUZ52271.1"/>
    </source>
</evidence>
<dbReference type="Pfam" id="PF00296">
    <property type="entry name" value="Bac_luciferase"/>
    <property type="match status" value="1"/>
</dbReference>
<reference evidence="3" key="1">
    <citation type="submission" date="2018-05" db="EMBL/GenBank/DDBJ databases">
        <authorList>
            <person name="Lanie J.A."/>
            <person name="Ng W.-L."/>
            <person name="Kazmierczak K.M."/>
            <person name="Andrzejewski T.M."/>
            <person name="Davidsen T.M."/>
            <person name="Wayne K.J."/>
            <person name="Tettelin H."/>
            <person name="Glass J.I."/>
            <person name="Rusch D."/>
            <person name="Podicherti R."/>
            <person name="Tsui H.-C.T."/>
            <person name="Winkler M.E."/>
        </authorList>
    </citation>
    <scope>NUCLEOTIDE SEQUENCE</scope>
</reference>
<organism evidence="3">
    <name type="scientific">marine metagenome</name>
    <dbReference type="NCBI Taxonomy" id="408172"/>
    <lineage>
        <taxon>unclassified sequences</taxon>
        <taxon>metagenomes</taxon>
        <taxon>ecological metagenomes</taxon>
    </lineage>
</organism>
<feature type="domain" description="Luciferase-like" evidence="2">
    <location>
        <begin position="1"/>
        <end position="273"/>
    </location>
</feature>
<keyword evidence="1" id="KW-0560">Oxidoreductase</keyword>
<dbReference type="EMBL" id="UINC01000266">
    <property type="protein sequence ID" value="SUZ52271.1"/>
    <property type="molecule type" value="Genomic_DNA"/>
</dbReference>
<evidence type="ECO:0000256" key="1">
    <source>
        <dbReference type="ARBA" id="ARBA00023002"/>
    </source>
</evidence>
<dbReference type="AlphaFoldDB" id="A0A381NCE4"/>
<sequence>MQIGTGVNVPGIRQAPVTANGIATINRLAPGRCFISLGTGNTAARTLGQRPMKLKEFEEYIRVVKALLKGEEVEYLNAGESHKIQFQMLEHSFIDIQHQIKLYIAGFGPKAQQIAGDLGDGLISGIPRGGDVSTMIQNVRLGAQIKGHNLAPHFETAVLANVILLEPGETILSERVLTEVGPAVLTGLHYLVSQHLESGGDPPDYAKGIWSQYLQWIDSFPSDVRHQRLHASHYSFLDLEEAQFLDVDLIKGSCLIGSASEIIDQVKSLETKGLGQIILYPPLNRQYRMIEDFADKIMPHC</sequence>
<protein>
    <recommendedName>
        <fullName evidence="2">Luciferase-like domain-containing protein</fullName>
    </recommendedName>
</protein>
<dbReference type="GO" id="GO:0016705">
    <property type="term" value="F:oxidoreductase activity, acting on paired donors, with incorporation or reduction of molecular oxygen"/>
    <property type="evidence" value="ECO:0007669"/>
    <property type="project" value="InterPro"/>
</dbReference>
<dbReference type="InterPro" id="IPR011251">
    <property type="entry name" value="Luciferase-like_dom"/>
</dbReference>
<proteinExistence type="predicted"/>